<dbReference type="Pfam" id="PF01252">
    <property type="entry name" value="Peptidase_A8"/>
    <property type="match status" value="1"/>
</dbReference>
<evidence type="ECO:0000256" key="2">
    <source>
        <dbReference type="ARBA" id="ARBA00022670"/>
    </source>
</evidence>
<keyword evidence="3" id="KW-0812">Transmembrane</keyword>
<dbReference type="PROSITE" id="PS00855">
    <property type="entry name" value="SPASE_II"/>
    <property type="match status" value="1"/>
</dbReference>
<keyword evidence="5" id="KW-1133">Transmembrane helix</keyword>
<keyword evidence="2" id="KW-0645">Protease</keyword>
<gene>
    <name evidence="7" type="ORF">CTOB1V02_LOCUS15076</name>
</gene>
<protein>
    <submittedName>
        <fullName evidence="7">Uncharacterized protein</fullName>
    </submittedName>
</protein>
<reference evidence="7" key="1">
    <citation type="submission" date="2020-11" db="EMBL/GenBank/DDBJ databases">
        <authorList>
            <person name="Tran Van P."/>
        </authorList>
    </citation>
    <scope>NUCLEOTIDE SEQUENCE</scope>
</reference>
<evidence type="ECO:0000256" key="1">
    <source>
        <dbReference type="ARBA" id="ARBA00022475"/>
    </source>
</evidence>
<sequence>MVNRSQKKKQSGLAIVGIVAAIVFVVDQLTKIWIVHVLDLKTRLAIDVLPPFLNLRMAWNYGINFGLLAGEAPATRWILISVALGIVLFVLVWMRRDPPTGLGLISGGLLIGGALGNVVDRVLYGAVADFLNVSCCGIDNPFAFNVADIAIFAGALGLVLFPGTKNAS</sequence>
<dbReference type="AlphaFoldDB" id="A0A7R8WSZ3"/>
<organism evidence="7">
    <name type="scientific">Cyprideis torosa</name>
    <dbReference type="NCBI Taxonomy" id="163714"/>
    <lineage>
        <taxon>Eukaryota</taxon>
        <taxon>Metazoa</taxon>
        <taxon>Ecdysozoa</taxon>
        <taxon>Arthropoda</taxon>
        <taxon>Crustacea</taxon>
        <taxon>Oligostraca</taxon>
        <taxon>Ostracoda</taxon>
        <taxon>Podocopa</taxon>
        <taxon>Podocopida</taxon>
        <taxon>Cytherocopina</taxon>
        <taxon>Cytheroidea</taxon>
        <taxon>Cytherideidae</taxon>
        <taxon>Cyprideis</taxon>
    </lineage>
</organism>
<dbReference type="PRINTS" id="PR00781">
    <property type="entry name" value="LIPOSIGPTASE"/>
</dbReference>
<name>A0A7R8WSZ3_9CRUS</name>
<proteinExistence type="inferred from homology"/>
<evidence type="ECO:0000256" key="3">
    <source>
        <dbReference type="ARBA" id="ARBA00022692"/>
    </source>
</evidence>
<evidence type="ECO:0000256" key="5">
    <source>
        <dbReference type="ARBA" id="ARBA00022989"/>
    </source>
</evidence>
<dbReference type="OrthoDB" id="6417216at2759"/>
<dbReference type="GO" id="GO:0006508">
    <property type="term" value="P:proteolysis"/>
    <property type="evidence" value="ECO:0007669"/>
    <property type="project" value="UniProtKB-KW"/>
</dbReference>
<dbReference type="EMBL" id="OB686221">
    <property type="protein sequence ID" value="CAD7237261.1"/>
    <property type="molecule type" value="Genomic_DNA"/>
</dbReference>
<accession>A0A7R8WSZ3</accession>
<dbReference type="PANTHER" id="PTHR33695:SF1">
    <property type="entry name" value="LIPOPROTEIN SIGNAL PEPTIDASE"/>
    <property type="match status" value="1"/>
</dbReference>
<dbReference type="NCBIfam" id="TIGR00077">
    <property type="entry name" value="lspA"/>
    <property type="match status" value="1"/>
</dbReference>
<evidence type="ECO:0000313" key="7">
    <source>
        <dbReference type="EMBL" id="CAD7237261.1"/>
    </source>
</evidence>
<dbReference type="PANTHER" id="PTHR33695">
    <property type="entry name" value="LIPOPROTEIN SIGNAL PEPTIDASE"/>
    <property type="match status" value="1"/>
</dbReference>
<evidence type="ECO:0000256" key="6">
    <source>
        <dbReference type="ARBA" id="ARBA00023136"/>
    </source>
</evidence>
<dbReference type="GO" id="GO:0016020">
    <property type="term" value="C:membrane"/>
    <property type="evidence" value="ECO:0007669"/>
    <property type="project" value="InterPro"/>
</dbReference>
<dbReference type="HAMAP" id="MF_00161">
    <property type="entry name" value="LspA"/>
    <property type="match status" value="1"/>
</dbReference>
<keyword evidence="4" id="KW-0378">Hydrolase</keyword>
<evidence type="ECO:0000256" key="4">
    <source>
        <dbReference type="ARBA" id="ARBA00022801"/>
    </source>
</evidence>
<dbReference type="InterPro" id="IPR001872">
    <property type="entry name" value="Peptidase_A8"/>
</dbReference>
<keyword evidence="1" id="KW-1003">Cell membrane</keyword>
<keyword evidence="6" id="KW-0472">Membrane</keyword>
<dbReference type="GO" id="GO:0004190">
    <property type="term" value="F:aspartic-type endopeptidase activity"/>
    <property type="evidence" value="ECO:0007669"/>
    <property type="project" value="InterPro"/>
</dbReference>